<proteinExistence type="predicted"/>
<sequence length="319" mass="35462">MNHDFLDYLVATDLPLPHDRPFTYVEARDALGGRHAVAALLRRGLLLSDVRSIYRTAASADGHAMRIATLRLLAPADAVICDRSAAWLHGAAMALPPNSHLSPPPVDVYLPRNARLTNAVTHSGARRIRADDVTTLDGLVVTTALRTACDVGRLLAREQAMAVLDSLAGTSASVTSTRIMNETTRYRGFRGVRQLRDLAPRIDGRSQSAPESILRLRWEDCPDLPKPTPQVPVLTPSGMRFLDLGVPDIKYAAEYDGSEFHGPEQLADDTERRHLLAEDGWEIDIFRRDNLFGAQQDWEHILRRGVRRAQRRHARRPAA</sequence>
<accession>A0A4R1BU68</accession>
<dbReference type="OrthoDB" id="5517693at2"/>
<protein>
    <recommendedName>
        <fullName evidence="3">AbiEi antitoxin C-terminal domain-containing protein</fullName>
    </recommendedName>
</protein>
<evidence type="ECO:0008006" key="3">
    <source>
        <dbReference type="Google" id="ProtNLM"/>
    </source>
</evidence>
<reference evidence="1 2" key="1">
    <citation type="submission" date="2019-03" db="EMBL/GenBank/DDBJ databases">
        <authorList>
            <person name="Kim M.K.M."/>
        </authorList>
    </citation>
    <scope>NUCLEOTIDE SEQUENCE [LARGE SCALE GENOMIC DNA]</scope>
    <source>
        <strain evidence="1 2">18JY15-6</strain>
    </source>
</reference>
<evidence type="ECO:0000313" key="1">
    <source>
        <dbReference type="EMBL" id="TCJ21440.1"/>
    </source>
</evidence>
<comment type="caution">
    <text evidence="1">The sequence shown here is derived from an EMBL/GenBank/DDBJ whole genome shotgun (WGS) entry which is preliminary data.</text>
</comment>
<dbReference type="EMBL" id="SJZJ01000034">
    <property type="protein sequence ID" value="TCJ21440.1"/>
    <property type="molecule type" value="Genomic_DNA"/>
</dbReference>
<dbReference type="RefSeq" id="WP_131585549.1">
    <property type="nucleotide sequence ID" value="NZ_SJZJ01000034.1"/>
</dbReference>
<dbReference type="Proteomes" id="UP000295453">
    <property type="component" value="Unassembled WGS sequence"/>
</dbReference>
<keyword evidence="2" id="KW-1185">Reference proteome</keyword>
<gene>
    <name evidence="1" type="ORF">EPD65_14960</name>
</gene>
<evidence type="ECO:0000313" key="2">
    <source>
        <dbReference type="Proteomes" id="UP000295453"/>
    </source>
</evidence>
<organism evidence="1 2">
    <name type="scientific">Nocardioides jejuensis</name>
    <dbReference type="NCBI Taxonomy" id="2502782"/>
    <lineage>
        <taxon>Bacteria</taxon>
        <taxon>Bacillati</taxon>
        <taxon>Actinomycetota</taxon>
        <taxon>Actinomycetes</taxon>
        <taxon>Propionibacteriales</taxon>
        <taxon>Nocardioidaceae</taxon>
        <taxon>Nocardioides</taxon>
    </lineage>
</organism>
<name>A0A4R1BU68_9ACTN</name>
<dbReference type="AlphaFoldDB" id="A0A4R1BU68"/>